<dbReference type="InterPro" id="IPR002347">
    <property type="entry name" value="SDR_fam"/>
</dbReference>
<accession>A0A4R7I3T9</accession>
<reference evidence="3 4" key="1">
    <citation type="submission" date="2019-03" db="EMBL/GenBank/DDBJ databases">
        <title>Sequencing the genomes of 1000 actinobacteria strains.</title>
        <authorList>
            <person name="Klenk H.-P."/>
        </authorList>
    </citation>
    <scope>NUCLEOTIDE SEQUENCE [LARGE SCALE GENOMIC DNA]</scope>
    <source>
        <strain evidence="3 4">DSM 18936</strain>
    </source>
</reference>
<dbReference type="Proteomes" id="UP000294558">
    <property type="component" value="Unassembled WGS sequence"/>
</dbReference>
<comment type="similarity">
    <text evidence="1">Belongs to the short-chain dehydrogenases/reductases (SDR) family.</text>
</comment>
<evidence type="ECO:0000313" key="4">
    <source>
        <dbReference type="Proteomes" id="UP000294558"/>
    </source>
</evidence>
<organism evidence="3 4">
    <name type="scientific">Ilumatobacter fluminis</name>
    <dbReference type="NCBI Taxonomy" id="467091"/>
    <lineage>
        <taxon>Bacteria</taxon>
        <taxon>Bacillati</taxon>
        <taxon>Actinomycetota</taxon>
        <taxon>Acidimicrobiia</taxon>
        <taxon>Acidimicrobiales</taxon>
        <taxon>Ilumatobacteraceae</taxon>
        <taxon>Ilumatobacter</taxon>
    </lineage>
</organism>
<keyword evidence="4" id="KW-1185">Reference proteome</keyword>
<dbReference type="SUPFAM" id="SSF51735">
    <property type="entry name" value="NAD(P)-binding Rossmann-fold domains"/>
    <property type="match status" value="1"/>
</dbReference>
<dbReference type="EMBL" id="SOAU01000001">
    <property type="protein sequence ID" value="TDT18261.1"/>
    <property type="molecule type" value="Genomic_DNA"/>
</dbReference>
<dbReference type="FunFam" id="3.40.50.720:FF:000084">
    <property type="entry name" value="Short-chain dehydrogenase reductase"/>
    <property type="match status" value="1"/>
</dbReference>
<dbReference type="Gene3D" id="3.40.50.720">
    <property type="entry name" value="NAD(P)-binding Rossmann-like Domain"/>
    <property type="match status" value="1"/>
</dbReference>
<protein>
    <submittedName>
        <fullName evidence="3">NAD(P)-dependent dehydrogenase (Short-subunit alcohol dehydrogenase family)</fullName>
    </submittedName>
</protein>
<dbReference type="AlphaFoldDB" id="A0A4R7I3T9"/>
<sequence>MDHGCRRFDGRVALVLGGGSDGPAADGDDIAIGNGRAIALRLASEGAHVVVADRDLASAQATVDACEGEASAVELDLADPESCRTAAERILADRGAVDAVVANAAISGHDGLRTQTIEEWDLSTSVNVTGHWLVVQALLPSMLERSSGSFVFVGSTASVRSSGRSLSYEATKAAQLAVMRHIAVRYARGGIRSNAVVLGVIDSPMVRREFTADPAAARARDSVCPMRRQGTPHEAAAAAAFLASDDASYVNGHSLIVDGGVMAAWPSPPPVIPTPESP</sequence>
<comment type="caution">
    <text evidence="3">The sequence shown here is derived from an EMBL/GenBank/DDBJ whole genome shotgun (WGS) entry which is preliminary data.</text>
</comment>
<dbReference type="PANTHER" id="PTHR24321:SF8">
    <property type="entry name" value="ESTRADIOL 17-BETA-DEHYDROGENASE 8-RELATED"/>
    <property type="match status" value="1"/>
</dbReference>
<dbReference type="RefSeq" id="WP_133870490.1">
    <property type="nucleotide sequence ID" value="NZ_SOAU01000001.1"/>
</dbReference>
<dbReference type="InterPro" id="IPR036291">
    <property type="entry name" value="NAD(P)-bd_dom_sf"/>
</dbReference>
<keyword evidence="2" id="KW-0560">Oxidoreductase</keyword>
<dbReference type="GO" id="GO:0016491">
    <property type="term" value="F:oxidoreductase activity"/>
    <property type="evidence" value="ECO:0007669"/>
    <property type="project" value="UniProtKB-KW"/>
</dbReference>
<dbReference type="PANTHER" id="PTHR24321">
    <property type="entry name" value="DEHYDROGENASES, SHORT CHAIN"/>
    <property type="match status" value="1"/>
</dbReference>
<proteinExistence type="inferred from homology"/>
<dbReference type="PRINTS" id="PR00081">
    <property type="entry name" value="GDHRDH"/>
</dbReference>
<dbReference type="Pfam" id="PF13561">
    <property type="entry name" value="adh_short_C2"/>
    <property type="match status" value="1"/>
</dbReference>
<dbReference type="OrthoDB" id="7064009at2"/>
<dbReference type="CDD" id="cd05233">
    <property type="entry name" value="SDR_c"/>
    <property type="match status" value="1"/>
</dbReference>
<evidence type="ECO:0000313" key="3">
    <source>
        <dbReference type="EMBL" id="TDT18261.1"/>
    </source>
</evidence>
<name>A0A4R7I3T9_9ACTN</name>
<evidence type="ECO:0000256" key="1">
    <source>
        <dbReference type="ARBA" id="ARBA00006484"/>
    </source>
</evidence>
<evidence type="ECO:0000256" key="2">
    <source>
        <dbReference type="ARBA" id="ARBA00023002"/>
    </source>
</evidence>
<gene>
    <name evidence="3" type="ORF">BDK89_3879</name>
</gene>